<dbReference type="SUPFAM" id="SSF52172">
    <property type="entry name" value="CheY-like"/>
    <property type="match status" value="1"/>
</dbReference>
<organism evidence="6 7">
    <name type="scientific">Georgenia deserti</name>
    <dbReference type="NCBI Taxonomy" id="2093781"/>
    <lineage>
        <taxon>Bacteria</taxon>
        <taxon>Bacillati</taxon>
        <taxon>Actinomycetota</taxon>
        <taxon>Actinomycetes</taxon>
        <taxon>Micrococcales</taxon>
        <taxon>Bogoriellaceae</taxon>
        <taxon>Georgenia</taxon>
    </lineage>
</organism>
<dbReference type="InterPro" id="IPR011006">
    <property type="entry name" value="CheY-like_superfamily"/>
</dbReference>
<dbReference type="PIRSF" id="PIRSF036625">
    <property type="entry name" value="GAF_ANTAR"/>
    <property type="match status" value="1"/>
</dbReference>
<evidence type="ECO:0000259" key="5">
    <source>
        <dbReference type="PROSITE" id="PS50921"/>
    </source>
</evidence>
<name>A0ABW4L003_9MICO</name>
<dbReference type="InterPro" id="IPR012074">
    <property type="entry name" value="GAF_ANTAR"/>
</dbReference>
<accession>A0ABW4L003</accession>
<keyword evidence="4" id="KW-0804">Transcription</keyword>
<protein>
    <submittedName>
        <fullName evidence="6">GAF and ANTAR domain-containing protein</fullName>
    </submittedName>
</protein>
<dbReference type="EMBL" id="JBHUEE010000002">
    <property type="protein sequence ID" value="MFD1716940.1"/>
    <property type="molecule type" value="Genomic_DNA"/>
</dbReference>
<keyword evidence="2" id="KW-0418">Kinase</keyword>
<comment type="caution">
    <text evidence="6">The sequence shown here is derived from an EMBL/GenBank/DDBJ whole genome shotgun (WGS) entry which is preliminary data.</text>
</comment>
<dbReference type="SUPFAM" id="SSF55781">
    <property type="entry name" value="GAF domain-like"/>
    <property type="match status" value="1"/>
</dbReference>
<dbReference type="RefSeq" id="WP_388002386.1">
    <property type="nucleotide sequence ID" value="NZ_JBHUEE010000002.1"/>
</dbReference>
<dbReference type="Gene3D" id="1.10.10.10">
    <property type="entry name" value="Winged helix-like DNA-binding domain superfamily/Winged helix DNA-binding domain"/>
    <property type="match status" value="1"/>
</dbReference>
<reference evidence="7" key="1">
    <citation type="journal article" date="2019" name="Int. J. Syst. Evol. Microbiol.">
        <title>The Global Catalogue of Microorganisms (GCM) 10K type strain sequencing project: providing services to taxonomists for standard genome sequencing and annotation.</title>
        <authorList>
            <consortium name="The Broad Institute Genomics Platform"/>
            <consortium name="The Broad Institute Genome Sequencing Center for Infectious Disease"/>
            <person name="Wu L."/>
            <person name="Ma J."/>
        </authorList>
    </citation>
    <scope>NUCLEOTIDE SEQUENCE [LARGE SCALE GENOMIC DNA]</scope>
    <source>
        <strain evidence="7">JCM 17130</strain>
    </source>
</reference>
<dbReference type="Pfam" id="PF03861">
    <property type="entry name" value="ANTAR"/>
    <property type="match status" value="1"/>
</dbReference>
<gene>
    <name evidence="6" type="ORF">ACFSE6_03780</name>
</gene>
<evidence type="ECO:0000313" key="7">
    <source>
        <dbReference type="Proteomes" id="UP001597277"/>
    </source>
</evidence>
<proteinExistence type="predicted"/>
<dbReference type="InterPro" id="IPR029016">
    <property type="entry name" value="GAF-like_dom_sf"/>
</dbReference>
<dbReference type="Gene3D" id="3.30.450.40">
    <property type="match status" value="1"/>
</dbReference>
<dbReference type="Pfam" id="PF01590">
    <property type="entry name" value="GAF"/>
    <property type="match status" value="1"/>
</dbReference>
<evidence type="ECO:0000256" key="4">
    <source>
        <dbReference type="ARBA" id="ARBA00023163"/>
    </source>
</evidence>
<evidence type="ECO:0000313" key="6">
    <source>
        <dbReference type="EMBL" id="MFD1716940.1"/>
    </source>
</evidence>
<evidence type="ECO:0000256" key="3">
    <source>
        <dbReference type="ARBA" id="ARBA00023015"/>
    </source>
</evidence>
<dbReference type="InterPro" id="IPR036388">
    <property type="entry name" value="WH-like_DNA-bd_sf"/>
</dbReference>
<dbReference type="SMART" id="SM01012">
    <property type="entry name" value="ANTAR"/>
    <property type="match status" value="1"/>
</dbReference>
<keyword evidence="1" id="KW-0808">Transferase</keyword>
<dbReference type="SMART" id="SM00065">
    <property type="entry name" value="GAF"/>
    <property type="match status" value="1"/>
</dbReference>
<dbReference type="PROSITE" id="PS50921">
    <property type="entry name" value="ANTAR"/>
    <property type="match status" value="1"/>
</dbReference>
<evidence type="ECO:0000256" key="1">
    <source>
        <dbReference type="ARBA" id="ARBA00022679"/>
    </source>
</evidence>
<dbReference type="InterPro" id="IPR005561">
    <property type="entry name" value="ANTAR"/>
</dbReference>
<feature type="domain" description="ANTAR" evidence="5">
    <location>
        <begin position="165"/>
        <end position="226"/>
    </location>
</feature>
<keyword evidence="3" id="KW-0805">Transcription regulation</keyword>
<dbReference type="InterPro" id="IPR003018">
    <property type="entry name" value="GAF"/>
</dbReference>
<sequence>MYDHQLFVQTLSEFVRTLVRPYDVDTVLNDLALRVTDVLHLTGSGVSLAEDGRLRMITAIPPHLVELEKYQEEHQTGPSVEALHTGEIVLVPDIEQHRERWPDYAEVARSSGTPSLAALPMSMEEEAFGTLSIYAERRDWTEDDVAAARLLADMATAYLVNASTHQQQAELNAQLSHALESRVVIEQAKGIIAEARHLSVTQAFELIRSHARRHNVKIRDLSEAIVHMGMRL</sequence>
<keyword evidence="7" id="KW-1185">Reference proteome</keyword>
<evidence type="ECO:0000256" key="2">
    <source>
        <dbReference type="ARBA" id="ARBA00022777"/>
    </source>
</evidence>
<dbReference type="Proteomes" id="UP001597277">
    <property type="component" value="Unassembled WGS sequence"/>
</dbReference>